<dbReference type="RefSeq" id="WP_122979381.1">
    <property type="nucleotide sequence ID" value="NZ_BOMX01000102.1"/>
</dbReference>
<gene>
    <name evidence="2" type="ORF">FHX34_103172</name>
</gene>
<organism evidence="2 3">
    <name type="scientific">Actinoplanes teichomyceticus</name>
    <dbReference type="NCBI Taxonomy" id="1867"/>
    <lineage>
        <taxon>Bacteria</taxon>
        <taxon>Bacillati</taxon>
        <taxon>Actinomycetota</taxon>
        <taxon>Actinomycetes</taxon>
        <taxon>Micromonosporales</taxon>
        <taxon>Micromonosporaceae</taxon>
        <taxon>Actinoplanes</taxon>
    </lineage>
</organism>
<reference evidence="2 3" key="1">
    <citation type="submission" date="2019-06" db="EMBL/GenBank/DDBJ databases">
        <title>Sequencing the genomes of 1000 actinobacteria strains.</title>
        <authorList>
            <person name="Klenk H.-P."/>
        </authorList>
    </citation>
    <scope>NUCLEOTIDE SEQUENCE [LARGE SCALE GENOMIC DNA]</scope>
    <source>
        <strain evidence="2 3">DSM 43866</strain>
    </source>
</reference>
<dbReference type="Proteomes" id="UP000320239">
    <property type="component" value="Unassembled WGS sequence"/>
</dbReference>
<dbReference type="EMBL" id="VIWY01000003">
    <property type="protein sequence ID" value="TWG20643.1"/>
    <property type="molecule type" value="Genomic_DNA"/>
</dbReference>
<feature type="region of interest" description="Disordered" evidence="1">
    <location>
        <begin position="50"/>
        <end position="71"/>
    </location>
</feature>
<evidence type="ECO:0000313" key="3">
    <source>
        <dbReference type="Proteomes" id="UP000320239"/>
    </source>
</evidence>
<comment type="caution">
    <text evidence="2">The sequence shown here is derived from an EMBL/GenBank/DDBJ whole genome shotgun (WGS) entry which is preliminary data.</text>
</comment>
<keyword evidence="3" id="KW-1185">Reference proteome</keyword>
<evidence type="ECO:0008006" key="4">
    <source>
        <dbReference type="Google" id="ProtNLM"/>
    </source>
</evidence>
<protein>
    <recommendedName>
        <fullName evidence="4">PEGA domain-containing protein</fullName>
    </recommendedName>
</protein>
<sequence>MTVIATLLVEGPPRSLAVLARAFTITVDGQVKGKVRAGRRLALALPPGAHSVQARDGVQAGPPLPVRLGPGLTTRIRVNRDGAGRPHLTETGPG</sequence>
<evidence type="ECO:0000313" key="2">
    <source>
        <dbReference type="EMBL" id="TWG20643.1"/>
    </source>
</evidence>
<proteinExistence type="predicted"/>
<accession>A0A561W9W9</accession>
<dbReference type="OrthoDB" id="5194128at2"/>
<dbReference type="AlphaFoldDB" id="A0A561W9W9"/>
<evidence type="ECO:0000256" key="1">
    <source>
        <dbReference type="SAM" id="MobiDB-lite"/>
    </source>
</evidence>
<name>A0A561W9W9_ACTTI</name>